<evidence type="ECO:0008006" key="6">
    <source>
        <dbReference type="Google" id="ProtNLM"/>
    </source>
</evidence>
<dbReference type="EMBL" id="CAJNOR010002509">
    <property type="protein sequence ID" value="CAF1304259.1"/>
    <property type="molecule type" value="Genomic_DNA"/>
</dbReference>
<feature type="compositionally biased region" description="Basic and acidic residues" evidence="1">
    <location>
        <begin position="917"/>
        <end position="929"/>
    </location>
</feature>
<keyword evidence="3" id="KW-0732">Signal</keyword>
<organism evidence="4 5">
    <name type="scientific">Adineta ricciae</name>
    <name type="common">Rotifer</name>
    <dbReference type="NCBI Taxonomy" id="249248"/>
    <lineage>
        <taxon>Eukaryota</taxon>
        <taxon>Metazoa</taxon>
        <taxon>Spiralia</taxon>
        <taxon>Gnathifera</taxon>
        <taxon>Rotifera</taxon>
        <taxon>Eurotatoria</taxon>
        <taxon>Bdelloidea</taxon>
        <taxon>Adinetida</taxon>
        <taxon>Adinetidae</taxon>
        <taxon>Adineta</taxon>
    </lineage>
</organism>
<sequence>MMFLLISIFLLCFAQRGHSYDHQLTDFDLYGPMLVANKYLVVSVVNRTYPSFAVYRPYSSNEFCVLNISINGLNQTYVMHVAIPSGVTPVSNIFTYQGILIGNGTNEASYVVQITITSMSLCSYSSKFYKVRNDTPSDYSTLGINSFGRVSVYLDGPSTCMYDFNTNTGRFIQGQPGSVNSSFVYYAMEISDKGWGIAAGSLPYSGYYIPTLFLFTLNGSINPSINNYAVQSIKQVSMEFPWQTKKARPVSNTTDFEPVYGMSLSINENGDVLFGVQSMNTVFHFYVDPANMTSIVFKGSRAASTTAAGIGFGKSVSWLDNTTAVILANDVSLDYTEWYTSRIEIYDLSGGKQLNNTQEAYSSFPTAIQSRYSLLTNRIVAMVASYAGSIIFADSDGSIYIIFPSPIGYYSATHIGNVRGHGVYFSSPAICPAGYIKQGPAEGKYLFDTCQICPVGTYYNPNTVNSSNTCVACNATTTYCSFGSVADIPLDYTKSLSQAIPFPKSPDVTGFEDILLLNMFNTDFETNCLVTTPFFWTLIIMGIGIVFLITMGILTLSGKCKNFRAKVEMIFTHFDIINDGERWIGGVLSITILVMIIFTGLFTSSFLKQYPQETSEAPDFTCDETLRNSQFSSRMQSLGAAIPANTATIFNLLSQQSFTVTITLLNTMVNLTVTVEKTIGTITEQLKRDLYVPTAGCLVISFNLTTNMATITINITGSTAIGGVRIGLHGPDIVDINNKVQELNFSYAFIIQNQTLSQEPYFEMDLIQVINETKGLSTGEPSQFSGLWIPKFSKDDDRNFQTLAEYEKYHAESQTTLTIDLTQSMYYIYNVEQPIIKTANVVFKNILFVSMCMELFGFGFLFFKLAISPLCRLVSRLICQKNDELKEENNEGESGSEKEEEEEDSDDESDGNEEDVHEIPKQIELPPEKTKWYKLNPKY</sequence>
<feature type="region of interest" description="Disordered" evidence="1">
    <location>
        <begin position="885"/>
        <end position="929"/>
    </location>
</feature>
<evidence type="ECO:0000313" key="5">
    <source>
        <dbReference type="Proteomes" id="UP000663828"/>
    </source>
</evidence>
<feature type="compositionally biased region" description="Acidic residues" evidence="1">
    <location>
        <begin position="898"/>
        <end position="916"/>
    </location>
</feature>
<dbReference type="AlphaFoldDB" id="A0A815E250"/>
<evidence type="ECO:0000256" key="3">
    <source>
        <dbReference type="SAM" id="SignalP"/>
    </source>
</evidence>
<reference evidence="4" key="1">
    <citation type="submission" date="2021-02" db="EMBL/GenBank/DDBJ databases">
        <authorList>
            <person name="Nowell W R."/>
        </authorList>
    </citation>
    <scope>NUCLEOTIDE SEQUENCE</scope>
</reference>
<evidence type="ECO:0000256" key="1">
    <source>
        <dbReference type="SAM" id="MobiDB-lite"/>
    </source>
</evidence>
<feature type="transmembrane region" description="Helical" evidence="2">
    <location>
        <begin position="534"/>
        <end position="556"/>
    </location>
</feature>
<feature type="transmembrane region" description="Helical" evidence="2">
    <location>
        <begin position="583"/>
        <end position="607"/>
    </location>
</feature>
<feature type="signal peptide" evidence="3">
    <location>
        <begin position="1"/>
        <end position="19"/>
    </location>
</feature>
<dbReference type="Proteomes" id="UP000663828">
    <property type="component" value="Unassembled WGS sequence"/>
</dbReference>
<name>A0A815E250_ADIRI</name>
<accession>A0A815E250</accession>
<comment type="caution">
    <text evidence="4">The sequence shown here is derived from an EMBL/GenBank/DDBJ whole genome shotgun (WGS) entry which is preliminary data.</text>
</comment>
<feature type="chain" id="PRO_5032580832" description="Tyrosine-protein kinase ephrin type A/B receptor-like domain-containing protein" evidence="3">
    <location>
        <begin position="20"/>
        <end position="939"/>
    </location>
</feature>
<protein>
    <recommendedName>
        <fullName evidence="6">Tyrosine-protein kinase ephrin type A/B receptor-like domain-containing protein</fullName>
    </recommendedName>
</protein>
<keyword evidence="2" id="KW-0812">Transmembrane</keyword>
<keyword evidence="2" id="KW-0472">Membrane</keyword>
<keyword evidence="2" id="KW-1133">Transmembrane helix</keyword>
<evidence type="ECO:0000313" key="4">
    <source>
        <dbReference type="EMBL" id="CAF1304259.1"/>
    </source>
</evidence>
<keyword evidence="5" id="KW-1185">Reference proteome</keyword>
<evidence type="ECO:0000256" key="2">
    <source>
        <dbReference type="SAM" id="Phobius"/>
    </source>
</evidence>
<dbReference type="SUPFAM" id="SSF101898">
    <property type="entry name" value="NHL repeat"/>
    <property type="match status" value="1"/>
</dbReference>
<proteinExistence type="predicted"/>
<gene>
    <name evidence="4" type="ORF">XAT740_LOCUS29030</name>
</gene>